<keyword evidence="2" id="KW-1185">Reference proteome</keyword>
<evidence type="ECO:0000313" key="1">
    <source>
        <dbReference type="EMBL" id="MDA6069154.1"/>
    </source>
</evidence>
<gene>
    <name evidence="1" type="ORF">NJT12_05935</name>
</gene>
<evidence type="ECO:0000313" key="2">
    <source>
        <dbReference type="Proteomes" id="UP001212170"/>
    </source>
</evidence>
<comment type="caution">
    <text evidence="1">The sequence shown here is derived from an EMBL/GenBank/DDBJ whole genome shotgun (WGS) entry which is preliminary data.</text>
</comment>
<dbReference type="RefSeq" id="WP_271334968.1">
    <property type="nucleotide sequence ID" value="NZ_JAMZNK010000006.1"/>
</dbReference>
<protein>
    <submittedName>
        <fullName evidence="1">Uncharacterized protein</fullName>
    </submittedName>
</protein>
<dbReference type="EMBL" id="JAMZNK010000006">
    <property type="protein sequence ID" value="MDA6069154.1"/>
    <property type="molecule type" value="Genomic_DNA"/>
</dbReference>
<organism evidence="1 2">
    <name type="scientific">Flavobacterium azizsancarii</name>
    <dbReference type="NCBI Taxonomy" id="2961580"/>
    <lineage>
        <taxon>Bacteria</taxon>
        <taxon>Pseudomonadati</taxon>
        <taxon>Bacteroidota</taxon>
        <taxon>Flavobacteriia</taxon>
        <taxon>Flavobacteriales</taxon>
        <taxon>Flavobacteriaceae</taxon>
        <taxon>Flavobacterium</taxon>
    </lineage>
</organism>
<name>A0ABT4W9C4_9FLAO</name>
<dbReference type="Proteomes" id="UP001212170">
    <property type="component" value="Unassembled WGS sequence"/>
</dbReference>
<sequence>MEAKEIKNVEYLRKLVNKYLDISKEADNKTDCSAEIKFVNYYELGCTITDMLKLCIWH</sequence>
<proteinExistence type="predicted"/>
<accession>A0ABT4W9C4</accession>
<reference evidence="1 2" key="1">
    <citation type="journal article" date="2023" name="Chemosphere">
        <title>Whole genome analysis of Flavobacterium aziz-sancarii sp. nov., isolated from Ardley Island (Antarctica), revealed a rich resistome and bioremediation potential.</title>
        <authorList>
            <person name="Otur C."/>
            <person name="Okay S."/>
            <person name="Kurt-Kizildogan A."/>
        </authorList>
    </citation>
    <scope>NUCLEOTIDE SEQUENCE [LARGE SCALE GENOMIC DNA]</scope>
    <source>
        <strain evidence="1 2">AC</strain>
    </source>
</reference>